<dbReference type="PANTHER" id="PTHR47389:SF4">
    <property type="entry name" value="OS09G0436400 PROTEIN"/>
    <property type="match status" value="1"/>
</dbReference>
<accession>A0AAD8M5I0</accession>
<name>A0AAD8M5I0_9APIA</name>
<protein>
    <submittedName>
        <fullName evidence="2">Peptidase Do</fullName>
    </submittedName>
</protein>
<dbReference type="Proteomes" id="UP001237642">
    <property type="component" value="Unassembled WGS sequence"/>
</dbReference>
<evidence type="ECO:0000259" key="1">
    <source>
        <dbReference type="Pfam" id="PF17820"/>
    </source>
</evidence>
<dbReference type="InterPro" id="IPR036034">
    <property type="entry name" value="PDZ_sf"/>
</dbReference>
<dbReference type="SUPFAM" id="SSF50156">
    <property type="entry name" value="PDZ domain-like"/>
    <property type="match status" value="1"/>
</dbReference>
<reference evidence="2" key="2">
    <citation type="submission" date="2023-05" db="EMBL/GenBank/DDBJ databases">
        <authorList>
            <person name="Schelkunov M.I."/>
        </authorList>
    </citation>
    <scope>NUCLEOTIDE SEQUENCE</scope>
    <source>
        <strain evidence="2">Hsosn_3</strain>
        <tissue evidence="2">Leaf</tissue>
    </source>
</reference>
<dbReference type="InterPro" id="IPR041489">
    <property type="entry name" value="PDZ_6"/>
</dbReference>
<feature type="domain" description="PDZ" evidence="1">
    <location>
        <begin position="45"/>
        <end position="88"/>
    </location>
</feature>
<sequence length="109" mass="12293">MVTCNRKHCRPYLGIEATNFYTADLDIIERVDKLFPSICHKSFSADLAGLRVEDVIVECGGKNVRSFLEFFDIIWDKAGDTVNLVVVRQGNVQPVHLTMLVNLSFCTLT</sequence>
<organism evidence="2 3">
    <name type="scientific">Heracleum sosnowskyi</name>
    <dbReference type="NCBI Taxonomy" id="360622"/>
    <lineage>
        <taxon>Eukaryota</taxon>
        <taxon>Viridiplantae</taxon>
        <taxon>Streptophyta</taxon>
        <taxon>Embryophyta</taxon>
        <taxon>Tracheophyta</taxon>
        <taxon>Spermatophyta</taxon>
        <taxon>Magnoliopsida</taxon>
        <taxon>eudicotyledons</taxon>
        <taxon>Gunneridae</taxon>
        <taxon>Pentapetalae</taxon>
        <taxon>asterids</taxon>
        <taxon>campanulids</taxon>
        <taxon>Apiales</taxon>
        <taxon>Apiaceae</taxon>
        <taxon>Apioideae</taxon>
        <taxon>apioid superclade</taxon>
        <taxon>Tordylieae</taxon>
        <taxon>Tordyliinae</taxon>
        <taxon>Heracleum</taxon>
    </lineage>
</organism>
<comment type="caution">
    <text evidence="2">The sequence shown here is derived from an EMBL/GenBank/DDBJ whole genome shotgun (WGS) entry which is preliminary data.</text>
</comment>
<dbReference type="Pfam" id="PF17820">
    <property type="entry name" value="PDZ_6"/>
    <property type="match status" value="1"/>
</dbReference>
<reference evidence="2" key="1">
    <citation type="submission" date="2023-02" db="EMBL/GenBank/DDBJ databases">
        <title>Genome of toxic invasive species Heracleum sosnowskyi carries increased number of genes despite the absence of recent whole-genome duplications.</title>
        <authorList>
            <person name="Schelkunov M."/>
            <person name="Shtratnikova V."/>
            <person name="Makarenko M."/>
            <person name="Klepikova A."/>
            <person name="Omelchenko D."/>
            <person name="Novikova G."/>
            <person name="Obukhova E."/>
            <person name="Bogdanov V."/>
            <person name="Penin A."/>
            <person name="Logacheva M."/>
        </authorList>
    </citation>
    <scope>NUCLEOTIDE SEQUENCE</scope>
    <source>
        <strain evidence="2">Hsosn_3</strain>
        <tissue evidence="2">Leaf</tissue>
    </source>
</reference>
<evidence type="ECO:0000313" key="2">
    <source>
        <dbReference type="EMBL" id="KAK1362925.1"/>
    </source>
</evidence>
<gene>
    <name evidence="2" type="ORF">POM88_038486</name>
</gene>
<keyword evidence="3" id="KW-1185">Reference proteome</keyword>
<proteinExistence type="predicted"/>
<dbReference type="EMBL" id="JAUIZM010000009">
    <property type="protein sequence ID" value="KAK1362925.1"/>
    <property type="molecule type" value="Genomic_DNA"/>
</dbReference>
<dbReference type="AlphaFoldDB" id="A0AAD8M5I0"/>
<dbReference type="Gene3D" id="2.30.42.10">
    <property type="match status" value="1"/>
</dbReference>
<evidence type="ECO:0000313" key="3">
    <source>
        <dbReference type="Proteomes" id="UP001237642"/>
    </source>
</evidence>
<dbReference type="PANTHER" id="PTHR47389">
    <property type="entry name" value="OS09G0436400 PROTEIN"/>
    <property type="match status" value="1"/>
</dbReference>